<organism evidence="1 2">
    <name type="scientific">Desulfonema magnum</name>
    <dbReference type="NCBI Taxonomy" id="45655"/>
    <lineage>
        <taxon>Bacteria</taxon>
        <taxon>Pseudomonadati</taxon>
        <taxon>Thermodesulfobacteriota</taxon>
        <taxon>Desulfobacteria</taxon>
        <taxon>Desulfobacterales</taxon>
        <taxon>Desulfococcaceae</taxon>
        <taxon>Desulfonema</taxon>
    </lineage>
</organism>
<dbReference type="KEGG" id="dmm:dnm_049110"/>
<name>A0A975BNB9_9BACT</name>
<dbReference type="Proteomes" id="UP000663722">
    <property type="component" value="Chromosome"/>
</dbReference>
<reference evidence="1" key="1">
    <citation type="journal article" date="2021" name="Microb. Physiol.">
        <title>Proteogenomic Insights into the Physiology of Marine, Sulfate-Reducing, Filamentous Desulfonema limicola and Desulfonema magnum.</title>
        <authorList>
            <person name="Schnaars V."/>
            <person name="Wohlbrand L."/>
            <person name="Scheve S."/>
            <person name="Hinrichs C."/>
            <person name="Reinhardt R."/>
            <person name="Rabus R."/>
        </authorList>
    </citation>
    <scope>NUCLEOTIDE SEQUENCE</scope>
    <source>
        <strain evidence="1">4be13</strain>
    </source>
</reference>
<dbReference type="EMBL" id="CP061800">
    <property type="protein sequence ID" value="QTA88864.1"/>
    <property type="molecule type" value="Genomic_DNA"/>
</dbReference>
<dbReference type="AlphaFoldDB" id="A0A975BNB9"/>
<keyword evidence="2" id="KW-1185">Reference proteome</keyword>
<sequence length="39" mass="4762">MVWICLMNSHWKMAYYDAYKNKKLYTFADLEVQVDKNSI</sequence>
<protein>
    <submittedName>
        <fullName evidence="1">Uncharacterized protein</fullName>
    </submittedName>
</protein>
<evidence type="ECO:0000313" key="2">
    <source>
        <dbReference type="Proteomes" id="UP000663722"/>
    </source>
</evidence>
<proteinExistence type="predicted"/>
<accession>A0A975BNB9</accession>
<gene>
    <name evidence="1" type="ORF">dnm_049110</name>
</gene>
<evidence type="ECO:0000313" key="1">
    <source>
        <dbReference type="EMBL" id="QTA88864.1"/>
    </source>
</evidence>